<evidence type="ECO:0000256" key="1">
    <source>
        <dbReference type="ARBA" id="ARBA00004123"/>
    </source>
</evidence>
<feature type="compositionally biased region" description="Acidic residues" evidence="4">
    <location>
        <begin position="699"/>
        <end position="750"/>
    </location>
</feature>
<reference evidence="6" key="1">
    <citation type="submission" date="2019-10" db="EMBL/GenBank/DDBJ databases">
        <authorList>
            <consortium name="DOE Joint Genome Institute"/>
            <person name="Kuo A."/>
            <person name="Miyauchi S."/>
            <person name="Kiss E."/>
            <person name="Drula E."/>
            <person name="Kohler A."/>
            <person name="Sanchez-Garcia M."/>
            <person name="Andreopoulos B."/>
            <person name="Barry K.W."/>
            <person name="Bonito G."/>
            <person name="Buee M."/>
            <person name="Carver A."/>
            <person name="Chen C."/>
            <person name="Cichocki N."/>
            <person name="Clum A."/>
            <person name="Culley D."/>
            <person name="Crous P.W."/>
            <person name="Fauchery L."/>
            <person name="Girlanda M."/>
            <person name="Hayes R."/>
            <person name="Keri Z."/>
            <person name="LaButti K."/>
            <person name="Lipzen A."/>
            <person name="Lombard V."/>
            <person name="Magnuson J."/>
            <person name="Maillard F."/>
            <person name="Morin E."/>
            <person name="Murat C."/>
            <person name="Nolan M."/>
            <person name="Ohm R."/>
            <person name="Pangilinan J."/>
            <person name="Pereira M."/>
            <person name="Perotto S."/>
            <person name="Peter M."/>
            <person name="Riley R."/>
            <person name="Sitrit Y."/>
            <person name="Stielow B."/>
            <person name="Szollosi G."/>
            <person name="Zifcakova L."/>
            <person name="Stursova M."/>
            <person name="Spatafora J.W."/>
            <person name="Tedersoo L."/>
            <person name="Vaario L.-M."/>
            <person name="Yamada A."/>
            <person name="Yan M."/>
            <person name="Wang P."/>
            <person name="Xu J."/>
            <person name="Bruns T."/>
            <person name="Baldrian P."/>
            <person name="Vilgalys R."/>
            <person name="Henrissat B."/>
            <person name="Grigoriev I.V."/>
            <person name="Hibbett D."/>
            <person name="Nagy L.G."/>
            <person name="Martin F.M."/>
        </authorList>
    </citation>
    <scope>NUCLEOTIDE SEQUENCE</scope>
    <source>
        <strain evidence="6">Prilba</strain>
    </source>
</reference>
<dbReference type="InterPro" id="IPR015943">
    <property type="entry name" value="WD40/YVTN_repeat-like_dom_sf"/>
</dbReference>
<feature type="compositionally biased region" description="Basic and acidic residues" evidence="4">
    <location>
        <begin position="492"/>
        <end position="506"/>
    </location>
</feature>
<organism evidence="6 7">
    <name type="scientific">Russula ochroleuca</name>
    <dbReference type="NCBI Taxonomy" id="152965"/>
    <lineage>
        <taxon>Eukaryota</taxon>
        <taxon>Fungi</taxon>
        <taxon>Dikarya</taxon>
        <taxon>Basidiomycota</taxon>
        <taxon>Agaricomycotina</taxon>
        <taxon>Agaricomycetes</taxon>
        <taxon>Russulales</taxon>
        <taxon>Russulaceae</taxon>
        <taxon>Russula</taxon>
    </lineage>
</organism>
<name>A0A9P5MWV6_9AGAM</name>
<comment type="subcellular location">
    <subcellularLocation>
        <location evidence="1">Nucleus</location>
    </subcellularLocation>
</comment>
<proteinExistence type="inferred from homology"/>
<dbReference type="Pfam" id="PF04003">
    <property type="entry name" value="Utp12"/>
    <property type="match status" value="1"/>
</dbReference>
<keyword evidence="7" id="KW-1185">Reference proteome</keyword>
<dbReference type="InterPro" id="IPR036322">
    <property type="entry name" value="WD40_repeat_dom_sf"/>
</dbReference>
<protein>
    <submittedName>
        <fullName evidence="6">WD40 repeat-like protein</fullName>
    </submittedName>
</protein>
<dbReference type="GO" id="GO:0032040">
    <property type="term" value="C:small-subunit processome"/>
    <property type="evidence" value="ECO:0007669"/>
    <property type="project" value="UniProtKB-ARBA"/>
</dbReference>
<dbReference type="SMART" id="SM00320">
    <property type="entry name" value="WD40"/>
    <property type="match status" value="2"/>
</dbReference>
<keyword evidence="2" id="KW-0539">Nucleus</keyword>
<gene>
    <name evidence="6" type="ORF">DFH94DRAFT_432133</name>
</gene>
<evidence type="ECO:0000259" key="5">
    <source>
        <dbReference type="Pfam" id="PF04003"/>
    </source>
</evidence>
<dbReference type="Proteomes" id="UP000759537">
    <property type="component" value="Unassembled WGS sequence"/>
</dbReference>
<evidence type="ECO:0000256" key="3">
    <source>
        <dbReference type="ARBA" id="ARBA00038335"/>
    </source>
</evidence>
<evidence type="ECO:0000313" key="6">
    <source>
        <dbReference type="EMBL" id="KAF8480845.1"/>
    </source>
</evidence>
<dbReference type="GO" id="GO:0000462">
    <property type="term" value="P:maturation of SSU-rRNA from tricistronic rRNA transcript (SSU-rRNA, 5.8S rRNA, LSU-rRNA)"/>
    <property type="evidence" value="ECO:0007669"/>
    <property type="project" value="TreeGrafter"/>
</dbReference>
<dbReference type="PANTHER" id="PTHR44267:SF1">
    <property type="entry name" value="WD REPEAT-CONTAINING PROTEIN 43"/>
    <property type="match status" value="1"/>
</dbReference>
<feature type="region of interest" description="Disordered" evidence="4">
    <location>
        <begin position="652"/>
        <end position="771"/>
    </location>
</feature>
<dbReference type="InterPro" id="IPR001680">
    <property type="entry name" value="WD40_rpt"/>
</dbReference>
<feature type="compositionally biased region" description="Acidic residues" evidence="4">
    <location>
        <begin position="678"/>
        <end position="689"/>
    </location>
</feature>
<feature type="domain" description="Small-subunit processome Utp12" evidence="5">
    <location>
        <begin position="532"/>
        <end position="639"/>
    </location>
</feature>
<feature type="compositionally biased region" description="Polar residues" evidence="4">
    <location>
        <begin position="507"/>
        <end position="516"/>
    </location>
</feature>
<feature type="region of interest" description="Disordered" evidence="4">
    <location>
        <begin position="86"/>
        <end position="113"/>
    </location>
</feature>
<dbReference type="AlphaFoldDB" id="A0A9P5MWV6"/>
<sequence>MASTASKTRPRKGRNTSLSHPPPQDTSFLSAFSPSADLFAIVSLAVDKHRLRIHDTHTGKSISEYIVDSARVTALSWATFHSPKALLDGQETEDPAPRKKRKKRDSRAPQPVSEPDAIPVVVLGLSTGSVIIFSPSHARVIRTLSSPSSTSAVLSVDVYSDVPSAALIFLTLGADGFIRTWNAQTGELLSSTKTDDRLPGTSLSLRPGVESDHPSFLLAHYSIRLLTVSSDSLLTSSQKLTEEAHFTGHASNITMLRWQPFDYDSQNPRRFASVAESDRLVHIWEVPRVSGNEGKLVATAPLDSDAKQIAFSQSPIHPSLLVLSASGRIAIFTTTNDQGATMTPKKTKEKVATLSPRSSTTISFKRGMTAQVINAAFDQDGRIRVAWLAGGVRPVFDVVRYLDDSGDFIEAVNIVHEDASAGLVDADAHAAAAPNKRYVEPSSLAVRSGTEIAQDASADDLADLGGELDVDLAELSLGQRLTALDPLASRPVDVEHSDSDGPERPSTRTTRTDQPNSITLTRTLIQALHSTDTKLLETCLMYSDPTVITQTVQRLPPQLAVPLLGACVQRLGRSSAPGTQRAAVLVRWIRAVLVVHSGHLMTMPDLVARLAGLHATLTARLTLRESLLSLSGRLDMVLQQVDLRATAAPAPLAHSGKKGKVTSAGSTGTREPRRYVEGESEQETEAMEVELEKGSDAGSVEDIELGAESGSDADADADMEEGEEDEDEEYEEGLDEDDGEDSEEDSEGDEGPWLNGFIDDEAEEEDESESE</sequence>
<feature type="region of interest" description="Disordered" evidence="4">
    <location>
        <begin position="1"/>
        <end position="27"/>
    </location>
</feature>
<feature type="region of interest" description="Disordered" evidence="4">
    <location>
        <begin position="488"/>
        <end position="516"/>
    </location>
</feature>
<dbReference type="InterPro" id="IPR052414">
    <property type="entry name" value="U3_snoRNA-assoc_WDR"/>
</dbReference>
<dbReference type="EMBL" id="WHVB01000007">
    <property type="protein sequence ID" value="KAF8480845.1"/>
    <property type="molecule type" value="Genomic_DNA"/>
</dbReference>
<dbReference type="Gene3D" id="2.130.10.10">
    <property type="entry name" value="YVTN repeat-like/Quinoprotein amine dehydrogenase"/>
    <property type="match status" value="2"/>
</dbReference>
<evidence type="ECO:0000256" key="4">
    <source>
        <dbReference type="SAM" id="MobiDB-lite"/>
    </source>
</evidence>
<comment type="caution">
    <text evidence="6">The sequence shown here is derived from an EMBL/GenBank/DDBJ whole genome shotgun (WGS) entry which is preliminary data.</text>
</comment>
<dbReference type="InterPro" id="IPR007148">
    <property type="entry name" value="SSU_processome_Utp12"/>
</dbReference>
<evidence type="ECO:0000256" key="2">
    <source>
        <dbReference type="ARBA" id="ARBA00023242"/>
    </source>
</evidence>
<dbReference type="SUPFAM" id="SSF50978">
    <property type="entry name" value="WD40 repeat-like"/>
    <property type="match status" value="1"/>
</dbReference>
<accession>A0A9P5MWV6</accession>
<feature type="compositionally biased region" description="Polar residues" evidence="4">
    <location>
        <begin position="15"/>
        <end position="27"/>
    </location>
</feature>
<comment type="similarity">
    <text evidence="3">Belongs to the UTP5 family.</text>
</comment>
<dbReference type="PANTHER" id="PTHR44267">
    <property type="entry name" value="WD REPEAT-CONTAINING PROTEIN 43"/>
    <property type="match status" value="1"/>
</dbReference>
<dbReference type="OrthoDB" id="30195at2759"/>
<feature type="compositionally biased region" description="Acidic residues" evidence="4">
    <location>
        <begin position="758"/>
        <end position="771"/>
    </location>
</feature>
<evidence type="ECO:0000313" key="7">
    <source>
        <dbReference type="Proteomes" id="UP000759537"/>
    </source>
</evidence>
<reference evidence="6" key="2">
    <citation type="journal article" date="2020" name="Nat. Commun.">
        <title>Large-scale genome sequencing of mycorrhizal fungi provides insights into the early evolution of symbiotic traits.</title>
        <authorList>
            <person name="Miyauchi S."/>
            <person name="Kiss E."/>
            <person name="Kuo A."/>
            <person name="Drula E."/>
            <person name="Kohler A."/>
            <person name="Sanchez-Garcia M."/>
            <person name="Morin E."/>
            <person name="Andreopoulos B."/>
            <person name="Barry K.W."/>
            <person name="Bonito G."/>
            <person name="Buee M."/>
            <person name="Carver A."/>
            <person name="Chen C."/>
            <person name="Cichocki N."/>
            <person name="Clum A."/>
            <person name="Culley D."/>
            <person name="Crous P.W."/>
            <person name="Fauchery L."/>
            <person name="Girlanda M."/>
            <person name="Hayes R.D."/>
            <person name="Keri Z."/>
            <person name="LaButti K."/>
            <person name="Lipzen A."/>
            <person name="Lombard V."/>
            <person name="Magnuson J."/>
            <person name="Maillard F."/>
            <person name="Murat C."/>
            <person name="Nolan M."/>
            <person name="Ohm R.A."/>
            <person name="Pangilinan J."/>
            <person name="Pereira M.F."/>
            <person name="Perotto S."/>
            <person name="Peter M."/>
            <person name="Pfister S."/>
            <person name="Riley R."/>
            <person name="Sitrit Y."/>
            <person name="Stielow J.B."/>
            <person name="Szollosi G."/>
            <person name="Zifcakova L."/>
            <person name="Stursova M."/>
            <person name="Spatafora J.W."/>
            <person name="Tedersoo L."/>
            <person name="Vaario L.M."/>
            <person name="Yamada A."/>
            <person name="Yan M."/>
            <person name="Wang P."/>
            <person name="Xu J."/>
            <person name="Bruns T."/>
            <person name="Baldrian P."/>
            <person name="Vilgalys R."/>
            <person name="Dunand C."/>
            <person name="Henrissat B."/>
            <person name="Grigoriev I.V."/>
            <person name="Hibbett D."/>
            <person name="Nagy L.G."/>
            <person name="Martin F.M."/>
        </authorList>
    </citation>
    <scope>NUCLEOTIDE SEQUENCE</scope>
    <source>
        <strain evidence="6">Prilba</strain>
    </source>
</reference>